<reference evidence="3" key="1">
    <citation type="journal article" date="2020" name="Nature">
        <title>Giant virus diversity and host interactions through global metagenomics.</title>
        <authorList>
            <person name="Schulz F."/>
            <person name="Roux S."/>
            <person name="Paez-Espino D."/>
            <person name="Jungbluth S."/>
            <person name="Walsh D.A."/>
            <person name="Denef V.J."/>
            <person name="McMahon K.D."/>
            <person name="Konstantinidis K.T."/>
            <person name="Eloe-Fadrosh E.A."/>
            <person name="Kyrpides N.C."/>
            <person name="Woyke T."/>
        </authorList>
    </citation>
    <scope>NUCLEOTIDE SEQUENCE</scope>
    <source>
        <strain evidence="3">GVMAG-M-3300023174-129</strain>
    </source>
</reference>
<keyword evidence="1" id="KW-0812">Transmembrane</keyword>
<sequence length="235" mass="27599">MKIYYFISIIIIILIISYFLIKREGFENQNNDNNVYVINLDESVDRMERLMKDFSDVFSIYRTSAVKMTPGQQGCALSFVRIVKMAKEKDLPTVLIFEDDNKPEPNFYQNWIIIKSYLDSHMDEWEIFNGGMRNIMGIQKMIELESGIKLIKPTGGYSANWIYINSNVYDKILAWEAIGKPLIDLWFSNSFNIWCSYPILALQYSGKSDIEGGYREFSKEDEILKRDLERLISFY</sequence>
<dbReference type="Pfam" id="PF01755">
    <property type="entry name" value="Glyco_transf_25"/>
    <property type="match status" value="1"/>
</dbReference>
<dbReference type="AlphaFoldDB" id="A0A6C0D7J1"/>
<evidence type="ECO:0000313" key="3">
    <source>
        <dbReference type="EMBL" id="QHT12280.1"/>
    </source>
</evidence>
<feature type="domain" description="Glycosyl transferase family 25" evidence="2">
    <location>
        <begin position="62"/>
        <end position="111"/>
    </location>
</feature>
<evidence type="ECO:0000256" key="1">
    <source>
        <dbReference type="SAM" id="Phobius"/>
    </source>
</evidence>
<proteinExistence type="predicted"/>
<dbReference type="InterPro" id="IPR002654">
    <property type="entry name" value="Glyco_trans_25"/>
</dbReference>
<accession>A0A6C0D7J1</accession>
<keyword evidence="1" id="KW-0472">Membrane</keyword>
<name>A0A6C0D7J1_9ZZZZ</name>
<organism evidence="3">
    <name type="scientific">viral metagenome</name>
    <dbReference type="NCBI Taxonomy" id="1070528"/>
    <lineage>
        <taxon>unclassified sequences</taxon>
        <taxon>metagenomes</taxon>
        <taxon>organismal metagenomes</taxon>
    </lineage>
</organism>
<feature type="transmembrane region" description="Helical" evidence="1">
    <location>
        <begin position="6"/>
        <end position="21"/>
    </location>
</feature>
<evidence type="ECO:0000259" key="2">
    <source>
        <dbReference type="Pfam" id="PF01755"/>
    </source>
</evidence>
<protein>
    <recommendedName>
        <fullName evidence="2">Glycosyl transferase family 25 domain-containing protein</fullName>
    </recommendedName>
</protein>
<keyword evidence="1" id="KW-1133">Transmembrane helix</keyword>
<dbReference type="EMBL" id="MN739543">
    <property type="protein sequence ID" value="QHT12280.1"/>
    <property type="molecule type" value="Genomic_DNA"/>
</dbReference>